<keyword evidence="2" id="KW-1185">Reference proteome</keyword>
<dbReference type="SUPFAM" id="SSF117281">
    <property type="entry name" value="Kelch motif"/>
    <property type="match status" value="1"/>
</dbReference>
<dbReference type="Pfam" id="PF07646">
    <property type="entry name" value="Kelch_2"/>
    <property type="match status" value="1"/>
</dbReference>
<dbReference type="InterPro" id="IPR011498">
    <property type="entry name" value="Kelch_2"/>
</dbReference>
<gene>
    <name evidence="1" type="ORF">EHV15_04330</name>
</gene>
<organism evidence="1 2">
    <name type="scientific">Paenibacillus oralis</name>
    <dbReference type="NCBI Taxonomy" id="2490856"/>
    <lineage>
        <taxon>Bacteria</taxon>
        <taxon>Bacillati</taxon>
        <taxon>Bacillota</taxon>
        <taxon>Bacilli</taxon>
        <taxon>Bacillales</taxon>
        <taxon>Paenibacillaceae</taxon>
        <taxon>Paenibacillus</taxon>
    </lineage>
</organism>
<dbReference type="AlphaFoldDB" id="A0A3P3TVY6"/>
<name>A0A3P3TVY6_9BACL</name>
<reference evidence="1 2" key="1">
    <citation type="submission" date="2018-11" db="EMBL/GenBank/DDBJ databases">
        <title>Genome sequencing of Paenibacillus sp. KCOM 3021 (= ChDC PVNT-B20).</title>
        <authorList>
            <person name="Kook J.-K."/>
            <person name="Park S.-N."/>
            <person name="Lim Y.K."/>
        </authorList>
    </citation>
    <scope>NUCLEOTIDE SEQUENCE [LARGE SCALE GENOMIC DNA]</scope>
    <source>
        <strain evidence="1 2">KCOM 3021</strain>
    </source>
</reference>
<evidence type="ECO:0000313" key="2">
    <source>
        <dbReference type="Proteomes" id="UP000267017"/>
    </source>
</evidence>
<protein>
    <recommendedName>
        <fullName evidence="3">Galactose oxidase</fullName>
    </recommendedName>
</protein>
<dbReference type="OrthoDB" id="900053at2"/>
<accession>A0A3P3TVY6</accession>
<dbReference type="Gene3D" id="2.120.10.80">
    <property type="entry name" value="Kelch-type beta propeller"/>
    <property type="match status" value="1"/>
</dbReference>
<comment type="caution">
    <text evidence="1">The sequence shown here is derived from an EMBL/GenBank/DDBJ whole genome shotgun (WGS) entry which is preliminary data.</text>
</comment>
<sequence>MKKLSIAFVFMLLFGIAFNSSLIFANGEDWVKKSDLPAPRMGSAVATLDGKIYVFGGASDSSFCSLRS</sequence>
<proteinExistence type="predicted"/>
<evidence type="ECO:0000313" key="1">
    <source>
        <dbReference type="EMBL" id="RRJ62262.1"/>
    </source>
</evidence>
<dbReference type="RefSeq" id="WP_128630154.1">
    <property type="nucleotide sequence ID" value="NZ_RRCN01000001.1"/>
</dbReference>
<evidence type="ECO:0008006" key="3">
    <source>
        <dbReference type="Google" id="ProtNLM"/>
    </source>
</evidence>
<dbReference type="Proteomes" id="UP000267017">
    <property type="component" value="Unassembled WGS sequence"/>
</dbReference>
<dbReference type="EMBL" id="RRCN01000001">
    <property type="protein sequence ID" value="RRJ62262.1"/>
    <property type="molecule type" value="Genomic_DNA"/>
</dbReference>
<dbReference type="InterPro" id="IPR015915">
    <property type="entry name" value="Kelch-typ_b-propeller"/>
</dbReference>